<keyword evidence="3" id="KW-0732">Signal</keyword>
<protein>
    <submittedName>
        <fullName evidence="4">Uncharacterized protein</fullName>
    </submittedName>
</protein>
<name>A0A0K1EM55_CHOCO</name>
<feature type="compositionally biased region" description="Low complexity" evidence="2">
    <location>
        <begin position="133"/>
        <end position="145"/>
    </location>
</feature>
<keyword evidence="5" id="KW-1185">Reference proteome</keyword>
<organism evidence="4 5">
    <name type="scientific">Chondromyces crocatus</name>
    <dbReference type="NCBI Taxonomy" id="52"/>
    <lineage>
        <taxon>Bacteria</taxon>
        <taxon>Pseudomonadati</taxon>
        <taxon>Myxococcota</taxon>
        <taxon>Polyangia</taxon>
        <taxon>Polyangiales</taxon>
        <taxon>Polyangiaceae</taxon>
        <taxon>Chondromyces</taxon>
    </lineage>
</organism>
<dbReference type="EMBL" id="CP012159">
    <property type="protein sequence ID" value="AKT41698.1"/>
    <property type="molecule type" value="Genomic_DNA"/>
</dbReference>
<feature type="repeat" description="TPR" evidence="1">
    <location>
        <begin position="78"/>
        <end position="111"/>
    </location>
</feature>
<dbReference type="PROSITE" id="PS50005">
    <property type="entry name" value="TPR"/>
    <property type="match status" value="1"/>
</dbReference>
<sequence>MFLRSSRARFAFTITSLALLGLPAIAGAAGEKDAEAMKLHDQAMDEDYLAVEFDKAEKKIKDALKRCGKDGCTDKVLGKLHIALGTVYGGAERLDEAKSEFVAALKADPKAALIDALTTPELAKAYKDAQKEAGGSASTPAAPSGQGDGGQSSSKPEGDISHTPTAEQAVNTPVPVYIEIPEEVGAAKVGIRYKPFGSKKWKSLDMQQVGDGWGVEIPCDDVTTTGDLRYYIIAKDEAGDPVGTAGSLKVPYKVPIKNEIDEAPSLPGKKPPQKCAAKEDCPPGLPGCPGSKGDGEARGDKPWGSSCEETRECSSGLICLNGTCEEGSETTPDKKSTGKKNLAGLWGQLDLLLISGKEQGVCSGDDPSYVCFYQDGGQFYGQPAAIPGTNGIQGGLGAAGARVLLSYDRHIYQITPSVALTAGLRLGFAFGGSPSSSEGPRAWEEAAGLPAPIQNPHAQANGFLPLHAELRVGALFGNATLAKKKVIPFAFVGGGLAQVNASVNVSVCDYRGADGSSLAGGGGEGSCPAGTRAVRDLNAYQITGLNFIGFGGGAIYGITDNFGVAAELKFMLMLPTFGFVIAPNVGPVFAF</sequence>
<dbReference type="Proteomes" id="UP000067626">
    <property type="component" value="Chromosome"/>
</dbReference>
<gene>
    <name evidence="4" type="ORF">CMC5_059070</name>
</gene>
<proteinExistence type="predicted"/>
<evidence type="ECO:0000256" key="3">
    <source>
        <dbReference type="SAM" id="SignalP"/>
    </source>
</evidence>
<dbReference type="STRING" id="52.CMC5_059070"/>
<evidence type="ECO:0000313" key="5">
    <source>
        <dbReference type="Proteomes" id="UP000067626"/>
    </source>
</evidence>
<accession>A0A0K1EM55</accession>
<dbReference type="InterPro" id="IPR019734">
    <property type="entry name" value="TPR_rpt"/>
</dbReference>
<feature type="chain" id="PRO_5005459638" evidence="3">
    <location>
        <begin position="29"/>
        <end position="591"/>
    </location>
</feature>
<feature type="region of interest" description="Disordered" evidence="2">
    <location>
        <begin position="286"/>
        <end position="305"/>
    </location>
</feature>
<feature type="signal peptide" evidence="3">
    <location>
        <begin position="1"/>
        <end position="28"/>
    </location>
</feature>
<dbReference type="OrthoDB" id="5486048at2"/>
<evidence type="ECO:0000313" key="4">
    <source>
        <dbReference type="EMBL" id="AKT41698.1"/>
    </source>
</evidence>
<dbReference type="AlphaFoldDB" id="A0A0K1EM55"/>
<evidence type="ECO:0000256" key="2">
    <source>
        <dbReference type="SAM" id="MobiDB-lite"/>
    </source>
</evidence>
<reference evidence="4 5" key="1">
    <citation type="submission" date="2015-07" db="EMBL/GenBank/DDBJ databases">
        <title>Genome analysis of myxobacterium Chondromyces crocatus Cm c5 reveals a high potential for natural compound synthesis and the genetic basis for the loss of fruiting body formation.</title>
        <authorList>
            <person name="Zaburannyi N."/>
            <person name="Bunk B."/>
            <person name="Maier J."/>
            <person name="Overmann J."/>
            <person name="Mueller R."/>
        </authorList>
    </citation>
    <scope>NUCLEOTIDE SEQUENCE [LARGE SCALE GENOMIC DNA]</scope>
    <source>
        <strain evidence="4 5">Cm c5</strain>
    </source>
</reference>
<evidence type="ECO:0000256" key="1">
    <source>
        <dbReference type="PROSITE-ProRule" id="PRU00339"/>
    </source>
</evidence>
<dbReference type="KEGG" id="ccro:CMC5_059070"/>
<keyword evidence="1" id="KW-0802">TPR repeat</keyword>
<feature type="region of interest" description="Disordered" evidence="2">
    <location>
        <begin position="128"/>
        <end position="168"/>
    </location>
</feature>